<feature type="domain" description="Peptidase A2" evidence="4">
    <location>
        <begin position="284"/>
        <end position="398"/>
    </location>
</feature>
<feature type="compositionally biased region" description="Basic and acidic residues" evidence="2">
    <location>
        <begin position="520"/>
        <end position="534"/>
    </location>
</feature>
<feature type="transmembrane region" description="Helical" evidence="3">
    <location>
        <begin position="695"/>
        <end position="718"/>
    </location>
</feature>
<dbReference type="WBParaSite" id="HCON_00174860-00001">
    <property type="protein sequence ID" value="HCON_00174860-00001"/>
    <property type="gene ID" value="HCON_00174860"/>
</dbReference>
<evidence type="ECO:0000256" key="1">
    <source>
        <dbReference type="ARBA" id="ARBA00022801"/>
    </source>
</evidence>
<dbReference type="InterPro" id="IPR009878">
    <property type="entry name" value="Phlebovirus_G2_fusion"/>
</dbReference>
<keyword evidence="3" id="KW-0472">Membrane</keyword>
<keyword evidence="5" id="KW-1185">Reference proteome</keyword>
<feature type="region of interest" description="Disordered" evidence="2">
    <location>
        <begin position="196"/>
        <end position="246"/>
    </location>
</feature>
<organism evidence="5 6">
    <name type="scientific">Haemonchus contortus</name>
    <name type="common">Barber pole worm</name>
    <dbReference type="NCBI Taxonomy" id="6289"/>
    <lineage>
        <taxon>Eukaryota</taxon>
        <taxon>Metazoa</taxon>
        <taxon>Ecdysozoa</taxon>
        <taxon>Nematoda</taxon>
        <taxon>Chromadorea</taxon>
        <taxon>Rhabditida</taxon>
        <taxon>Rhabditina</taxon>
        <taxon>Rhabditomorpha</taxon>
        <taxon>Strongyloidea</taxon>
        <taxon>Trichostrongylidae</taxon>
        <taxon>Haemonchus</taxon>
    </lineage>
</organism>
<dbReference type="PANTHER" id="PTHR47331:SF5">
    <property type="entry name" value="RIBONUCLEASE H"/>
    <property type="match status" value="1"/>
</dbReference>
<dbReference type="Pfam" id="PF13650">
    <property type="entry name" value="Asp_protease_2"/>
    <property type="match status" value="1"/>
</dbReference>
<feature type="region of interest" description="Disordered" evidence="2">
    <location>
        <begin position="515"/>
        <end position="575"/>
    </location>
</feature>
<keyword evidence="3" id="KW-1133">Transmembrane helix</keyword>
<sequence>MRPAANNAAACNNVFDKIRMLINQMVSAGQDIRIAQDAPWTEKILEKFPYSIVKNVLITTQSKDEVKIEDIMNELEKEIEAKKFVESRLRNFSKHDHNGEREKYSSEELYEVSKACVFCKNTNHTSGYCRAVVGINERRGILKKEQLCWKCFADSHKSSECPKKNCSRCKQMHDVNVCFAKGPVQEGNGYTDFNRPSSGFQPRKNIAPEPRNPHQIRGERQPWNGNNSSDARNNRPFKGRATTNNACVNSDITNNQATEVKEQIVLMTAEGSVWNYNTDQFEKVLFLFDTGAQKTLIRERTAQDLALPKQSREMCAVSGIGGHTERFQSDVVTLKILTAHGMEVDIKAQTKPIITSGFSSVNLSKEDKHFLQLNELWLCNPRVKGEHQTPHILVGLDYYYHLVPPDSKLIQLPSGLHIAKTVFGHSIHGHGIIPTQSNSSGIHERCRPLSNDPESKQLIQQLTAISEPRETGTLNKLFELQFRRTSPNEMPSHIMLQGPLNEPYPLEIRSGNEAVEESLAEERAVQSRPKEGTNIERTPSVTEPPHPPKTPHKNQERKSKTPPYEVIRKGERQPNRLSTPMSINCSIWTLITILLCAISTGSANDSLMCADGSAIVDIQNASFELCFNQECRTFIKLSKKLVLKIPASPLHKLATVTTRVLRNNYTETVECPPIAFCEHASQMMTSSLIGNPHCWPMGAIASIAIILYALGVIILISVKTVNHIVTRRGSTTPAQEIVVMNTFNPRPLNVSTTVTTMLVILAMLNSLQACQHGHMRHSVNMVCNNQGNCSYEYNEEVLFNHIQSELCISARYANKTIVVIKIRQKPLKLVCSKVLQFFTRETRHEIFHTTRCAEAGSCTENRCNTLKPHENIEELQEAGQYPGYSACEHTCGGPLCGCFLPLEACSFIRVVQIPTSESVFEIVNCVEWVPIVEFEVEFKVHKLEQNRKFTLIPYITQSYDEISLTAISIQKPSSPLFDQRFAISEKEAFIVPNNFELPVQCPTANMATKSFVNCSNQMMCNCKSYKTPHTCHCPKHSIKDIRAEVENKLPITTPSVEFGSENKQINAHSTKSEITLAIRSSLLINSAEFIVEQKCSVELSTVTGCYNCQEGAEVTAFCTTTLESVVTIQCENIAFTANCDPFNKTTKIALELNKSLIAQKCFAICDKKEIPLELNGRLYYHVRYFPPTMLEEGNVKATTWPSFNDFHFPDLEPIARIVKENWKITVTALAVIAGALGITYMLGPLVIITMLKVVHATIMIVVNIANNTKNRIAQWSQRIQ</sequence>
<keyword evidence="1" id="KW-0378">Hydrolase</keyword>
<dbReference type="InterPro" id="IPR021109">
    <property type="entry name" value="Peptidase_aspartic_dom_sf"/>
</dbReference>
<dbReference type="AlphaFoldDB" id="A0A7I4Z0Z0"/>
<evidence type="ECO:0000256" key="3">
    <source>
        <dbReference type="SAM" id="Phobius"/>
    </source>
</evidence>
<dbReference type="SUPFAM" id="SSF50630">
    <property type="entry name" value="Acid proteases"/>
    <property type="match status" value="1"/>
</dbReference>
<dbReference type="Proteomes" id="UP000025227">
    <property type="component" value="Unplaced"/>
</dbReference>
<accession>A0A7I4Z0Z0</accession>
<dbReference type="InterPro" id="IPR001969">
    <property type="entry name" value="Aspartic_peptidase_AS"/>
</dbReference>
<dbReference type="InterPro" id="IPR001995">
    <property type="entry name" value="Peptidase_A2_cat"/>
</dbReference>
<name>A0A7I4Z0Z0_HAECO</name>
<evidence type="ECO:0000313" key="6">
    <source>
        <dbReference type="WBParaSite" id="HCON_00174860-00001"/>
    </source>
</evidence>
<dbReference type="Gene3D" id="2.60.40.3770">
    <property type="match status" value="1"/>
</dbReference>
<dbReference type="PANTHER" id="PTHR47331">
    <property type="entry name" value="PHD-TYPE DOMAIN-CONTAINING PROTEIN"/>
    <property type="match status" value="1"/>
</dbReference>
<dbReference type="Gene3D" id="2.40.70.10">
    <property type="entry name" value="Acid Proteases"/>
    <property type="match status" value="1"/>
</dbReference>
<reference evidence="6" key="1">
    <citation type="submission" date="2020-12" db="UniProtKB">
        <authorList>
            <consortium name="WormBaseParasite"/>
        </authorList>
    </citation>
    <scope>IDENTIFICATION</scope>
    <source>
        <strain evidence="6">MHco3</strain>
    </source>
</reference>
<dbReference type="GO" id="GO:0006508">
    <property type="term" value="P:proteolysis"/>
    <property type="evidence" value="ECO:0007669"/>
    <property type="project" value="InterPro"/>
</dbReference>
<dbReference type="PROSITE" id="PS50175">
    <property type="entry name" value="ASP_PROT_RETROV"/>
    <property type="match status" value="1"/>
</dbReference>
<evidence type="ECO:0000313" key="5">
    <source>
        <dbReference type="Proteomes" id="UP000025227"/>
    </source>
</evidence>
<evidence type="ECO:0000256" key="2">
    <source>
        <dbReference type="SAM" id="MobiDB-lite"/>
    </source>
</evidence>
<dbReference type="GO" id="GO:0004190">
    <property type="term" value="F:aspartic-type endopeptidase activity"/>
    <property type="evidence" value="ECO:0007669"/>
    <property type="project" value="InterPro"/>
</dbReference>
<dbReference type="Pfam" id="PF07245">
    <property type="entry name" value="Phlebovirus_G2"/>
    <property type="match status" value="1"/>
</dbReference>
<feature type="transmembrane region" description="Helical" evidence="3">
    <location>
        <begin position="1222"/>
        <end position="1240"/>
    </location>
</feature>
<keyword evidence="3" id="KW-0812">Transmembrane</keyword>
<dbReference type="OrthoDB" id="5870576at2759"/>
<evidence type="ECO:0000259" key="4">
    <source>
        <dbReference type="PROSITE" id="PS50175"/>
    </source>
</evidence>
<dbReference type="OMA" id="CANINCI"/>
<protein>
    <submittedName>
        <fullName evidence="6">Peptidase A2 domain-containing protein</fullName>
    </submittedName>
</protein>
<proteinExistence type="predicted"/>
<dbReference type="PROSITE" id="PS00141">
    <property type="entry name" value="ASP_PROTEASE"/>
    <property type="match status" value="1"/>
</dbReference>